<name>A0A1G8FF97_9NOCA</name>
<protein>
    <submittedName>
        <fullName evidence="1">Uncharacterized protein</fullName>
    </submittedName>
</protein>
<dbReference type="EMBL" id="FNDN01000003">
    <property type="protein sequence ID" value="SDH80824.1"/>
    <property type="molecule type" value="Genomic_DNA"/>
</dbReference>
<accession>A0A1G8FF97</accession>
<sequence>MEPIEVNAGRVYLRSLRADDRVDDRPALAEGGITDPDYVATRIRDWAADAAYTWAVCDITTGELRAELVLDPSTGRLTGWARAGERGLLDEGIAAVHRFAEGALGLAVTDAVSPGTAPAAPR</sequence>
<reference evidence="1 2" key="1">
    <citation type="submission" date="2016-10" db="EMBL/GenBank/DDBJ databases">
        <authorList>
            <person name="de Groot N.N."/>
        </authorList>
    </citation>
    <scope>NUCLEOTIDE SEQUENCE [LARGE SCALE GENOMIC DNA]</scope>
    <source>
        <strain evidence="1 2">DSM 44892</strain>
    </source>
</reference>
<dbReference type="AlphaFoldDB" id="A0A1G8FF97"/>
<dbReference type="Proteomes" id="UP000183263">
    <property type="component" value="Unassembled WGS sequence"/>
</dbReference>
<proteinExistence type="predicted"/>
<gene>
    <name evidence="1" type="ORF">SAMN05444695_103268</name>
</gene>
<organism evidence="1 2">
    <name type="scientific">Rhodococcus triatomae</name>
    <dbReference type="NCBI Taxonomy" id="300028"/>
    <lineage>
        <taxon>Bacteria</taxon>
        <taxon>Bacillati</taxon>
        <taxon>Actinomycetota</taxon>
        <taxon>Actinomycetes</taxon>
        <taxon>Mycobacteriales</taxon>
        <taxon>Nocardiaceae</taxon>
        <taxon>Rhodococcus</taxon>
    </lineage>
</organism>
<dbReference type="RefSeq" id="WP_072736547.1">
    <property type="nucleotide sequence ID" value="NZ_CP048813.1"/>
</dbReference>
<evidence type="ECO:0000313" key="2">
    <source>
        <dbReference type="Proteomes" id="UP000183263"/>
    </source>
</evidence>
<evidence type="ECO:0000313" key="1">
    <source>
        <dbReference type="EMBL" id="SDH80824.1"/>
    </source>
</evidence>
<keyword evidence="2" id="KW-1185">Reference proteome</keyword>
<dbReference type="OrthoDB" id="2061990at2"/>